<evidence type="ECO:0000313" key="2">
    <source>
        <dbReference type="Proteomes" id="UP000266313"/>
    </source>
</evidence>
<accession>A0A250KW90</accession>
<dbReference type="EMBL" id="AP017928">
    <property type="protein sequence ID" value="BBA35885.1"/>
    <property type="molecule type" value="Genomic_DNA"/>
</dbReference>
<gene>
    <name evidence="1" type="ORF">sS8_3953</name>
</gene>
<dbReference type="GO" id="GO:0006313">
    <property type="term" value="P:DNA transposition"/>
    <property type="evidence" value="ECO:0007669"/>
    <property type="project" value="InterPro"/>
</dbReference>
<evidence type="ECO:0008006" key="3">
    <source>
        <dbReference type="Google" id="ProtNLM"/>
    </source>
</evidence>
<dbReference type="Proteomes" id="UP000266313">
    <property type="component" value="Chromosome"/>
</dbReference>
<reference evidence="1 2" key="1">
    <citation type="submission" date="2016-12" db="EMBL/GenBank/DDBJ databases">
        <title>Genome sequencing of Methylocaldum marinum.</title>
        <authorList>
            <person name="Takeuchi M."/>
            <person name="Kamagata Y."/>
            <person name="Hiraoka S."/>
            <person name="Oshima K."/>
            <person name="Hattori M."/>
            <person name="Iwasaki W."/>
        </authorList>
    </citation>
    <scope>NUCLEOTIDE SEQUENCE [LARGE SCALE GENOMIC DNA]</scope>
    <source>
        <strain evidence="1 2">S8</strain>
    </source>
</reference>
<proteinExistence type="predicted"/>
<dbReference type="AlphaFoldDB" id="A0A250KW90"/>
<dbReference type="InterPro" id="IPR036515">
    <property type="entry name" value="Transposase_17_sf"/>
</dbReference>
<keyword evidence="2" id="KW-1185">Reference proteome</keyword>
<dbReference type="GO" id="GO:0004803">
    <property type="term" value="F:transposase activity"/>
    <property type="evidence" value="ECO:0007669"/>
    <property type="project" value="InterPro"/>
</dbReference>
<dbReference type="Gene3D" id="3.30.70.1290">
    <property type="entry name" value="Transposase IS200-like"/>
    <property type="match status" value="1"/>
</dbReference>
<dbReference type="GO" id="GO:0003677">
    <property type="term" value="F:DNA binding"/>
    <property type="evidence" value="ECO:0007669"/>
    <property type="project" value="InterPro"/>
</dbReference>
<dbReference type="KEGG" id="mmai:sS8_3953"/>
<sequence length="74" mass="8760">MDCRRFQQRKASFRLHGDVIPENHPHLIESEAVIRQKADYIHQTPVKRGYVNRKEHWRYSSARNYAGLGKEGLI</sequence>
<protein>
    <recommendedName>
        <fullName evidence="3">Transposase</fullName>
    </recommendedName>
</protein>
<evidence type="ECO:0000313" key="1">
    <source>
        <dbReference type="EMBL" id="BBA35885.1"/>
    </source>
</evidence>
<name>A0A250KW90_9GAMM</name>
<organism evidence="1 2">
    <name type="scientific">Methylocaldum marinum</name>
    <dbReference type="NCBI Taxonomy" id="1432792"/>
    <lineage>
        <taxon>Bacteria</taxon>
        <taxon>Pseudomonadati</taxon>
        <taxon>Pseudomonadota</taxon>
        <taxon>Gammaproteobacteria</taxon>
        <taxon>Methylococcales</taxon>
        <taxon>Methylococcaceae</taxon>
        <taxon>Methylocaldum</taxon>
    </lineage>
</organism>